<dbReference type="InterPro" id="IPR050953">
    <property type="entry name" value="N4_N6_ade-DNA_methylase"/>
</dbReference>
<dbReference type="AlphaFoldDB" id="A0A066UN47"/>
<dbReference type="OrthoDB" id="9806213at2"/>
<dbReference type="GO" id="GO:0009307">
    <property type="term" value="P:DNA restriction-modification system"/>
    <property type="evidence" value="ECO:0007669"/>
    <property type="project" value="UniProtKB-KW"/>
</dbReference>
<protein>
    <recommendedName>
        <fullName evidence="1">site-specific DNA-methyltransferase (adenine-specific)</fullName>
        <ecNumber evidence="1">2.1.1.72</ecNumber>
    </recommendedName>
</protein>
<reference evidence="9 10" key="1">
    <citation type="journal article" date="2014" name="Genome Announc.">
        <title>Draft Genome Sequence of Moraxella bovoculi Strain 237T (ATCC BAA-1259T) Isolated from a Calf with Infectious Bovine Keratoconjunctivitis.</title>
        <authorList>
            <person name="Calcutt M.J."/>
            <person name="Foecking M.F."/>
            <person name="Martin N.T."/>
            <person name="Mhlanga-Mutangadura T."/>
            <person name="Reilly T.J."/>
        </authorList>
    </citation>
    <scope>NUCLEOTIDE SEQUENCE [LARGE SCALE GENOMIC DNA]</scope>
    <source>
        <strain evidence="9 10">237</strain>
    </source>
</reference>
<keyword evidence="2 9" id="KW-0489">Methyltransferase</keyword>
<dbReference type="EMBL" id="AOMT01000006">
    <property type="protein sequence ID" value="KDN25618.1"/>
    <property type="molecule type" value="Genomic_DNA"/>
</dbReference>
<sequence>MNNKDIDNIRLSVNQKLNPENKSKYGQFMTPSNIADFMADLFHQDDEGANTGAKLLDCGAGIGSLTISAVNKLKCIEHLDLWEIDPIMQEHLALNMQKLDVPSTIYTADFIFDAVKTLLSESEEKYTHAILNPPYKKINSHSEYRKALRKVGIETVNLYSAFMALTIKLAKKGGQIVAIIPRSFCNGPYYKTFRELLFLDCAIEHIHLFQSRNQAFKDDGVLQENIIIKLVKGAKQGKVIISQSKNADFKDYSEETFDFENIVKPNDAELFIRLPTNKDIDERLFEVSLSEIGLNVSTGPVVDFRIKDLLERQPQGDNAPLLYPHHFEEGRLVYPKEHKKPNAIRVSSTSQKWLMPNDGYYVIVKRFSAKEEKRRVVANVVRPKDIGEDNRWIGFENHWNVFHVNKRGFDKTTAMGLACFLNSTILDEYFRIFSGHTQVNATDLKNILYPSLKKLHELGKNYQIGMGQVQVDDLLEFVSK</sequence>
<evidence type="ECO:0000256" key="1">
    <source>
        <dbReference type="ARBA" id="ARBA00011900"/>
    </source>
</evidence>
<feature type="domain" description="Type II methyltransferase M.TaqI-like" evidence="8">
    <location>
        <begin position="116"/>
        <end position="216"/>
    </location>
</feature>
<dbReference type="Proteomes" id="UP000035860">
    <property type="component" value="Unassembled WGS sequence"/>
</dbReference>
<keyword evidence="4" id="KW-0949">S-adenosyl-L-methionine</keyword>
<name>A0A066UN47_9GAMM</name>
<dbReference type="PRINTS" id="PR00507">
    <property type="entry name" value="N12N6MTFRASE"/>
</dbReference>
<dbReference type="GO" id="GO:0009007">
    <property type="term" value="F:site-specific DNA-methyltransferase (adenine-specific) activity"/>
    <property type="evidence" value="ECO:0007669"/>
    <property type="project" value="UniProtKB-EC"/>
</dbReference>
<accession>A0A066UN47</accession>
<evidence type="ECO:0000256" key="2">
    <source>
        <dbReference type="ARBA" id="ARBA00022603"/>
    </source>
</evidence>
<comment type="caution">
    <text evidence="9">The sequence shown here is derived from an EMBL/GenBank/DDBJ whole genome shotgun (WGS) entry which is preliminary data.</text>
</comment>
<evidence type="ECO:0000256" key="6">
    <source>
        <dbReference type="ARBA" id="ARBA00023125"/>
    </source>
</evidence>
<dbReference type="InterPro" id="IPR029063">
    <property type="entry name" value="SAM-dependent_MTases_sf"/>
</dbReference>
<keyword evidence="6" id="KW-0238">DNA-binding</keyword>
<dbReference type="PANTHER" id="PTHR33841">
    <property type="entry name" value="DNA METHYLTRANSFERASE YEEA-RELATED"/>
    <property type="match status" value="1"/>
</dbReference>
<evidence type="ECO:0000313" key="9">
    <source>
        <dbReference type="EMBL" id="KDN25618.1"/>
    </source>
</evidence>
<dbReference type="SUPFAM" id="SSF53335">
    <property type="entry name" value="S-adenosyl-L-methionine-dependent methyltransferases"/>
    <property type="match status" value="1"/>
</dbReference>
<evidence type="ECO:0000256" key="7">
    <source>
        <dbReference type="ARBA" id="ARBA00047942"/>
    </source>
</evidence>
<proteinExistence type="predicted"/>
<organism evidence="9 10">
    <name type="scientific">Moraxella bovoculi 237</name>
    <dbReference type="NCBI Taxonomy" id="743974"/>
    <lineage>
        <taxon>Bacteria</taxon>
        <taxon>Pseudomonadati</taxon>
        <taxon>Pseudomonadota</taxon>
        <taxon>Gammaproteobacteria</taxon>
        <taxon>Moraxellales</taxon>
        <taxon>Moraxellaceae</taxon>
        <taxon>Moraxella</taxon>
    </lineage>
</organism>
<evidence type="ECO:0000313" key="10">
    <source>
        <dbReference type="Proteomes" id="UP000035860"/>
    </source>
</evidence>
<dbReference type="eggNOG" id="COG0827">
    <property type="taxonomic scope" value="Bacteria"/>
</dbReference>
<evidence type="ECO:0000256" key="5">
    <source>
        <dbReference type="ARBA" id="ARBA00022747"/>
    </source>
</evidence>
<gene>
    <name evidence="9" type="ORF">MBO_02822</name>
</gene>
<comment type="catalytic activity">
    <reaction evidence="7">
        <text>a 2'-deoxyadenosine in DNA + S-adenosyl-L-methionine = an N(6)-methyl-2'-deoxyadenosine in DNA + S-adenosyl-L-homocysteine + H(+)</text>
        <dbReference type="Rhea" id="RHEA:15197"/>
        <dbReference type="Rhea" id="RHEA-COMP:12418"/>
        <dbReference type="Rhea" id="RHEA-COMP:12419"/>
        <dbReference type="ChEBI" id="CHEBI:15378"/>
        <dbReference type="ChEBI" id="CHEBI:57856"/>
        <dbReference type="ChEBI" id="CHEBI:59789"/>
        <dbReference type="ChEBI" id="CHEBI:90615"/>
        <dbReference type="ChEBI" id="CHEBI:90616"/>
        <dbReference type="EC" id="2.1.1.72"/>
    </reaction>
</comment>
<evidence type="ECO:0000259" key="8">
    <source>
        <dbReference type="Pfam" id="PF07669"/>
    </source>
</evidence>
<keyword evidence="3" id="KW-0808">Transferase</keyword>
<dbReference type="REBASE" id="88921">
    <property type="entry name" value="M.Mbo237TORF2822P"/>
</dbReference>
<dbReference type="Pfam" id="PF07669">
    <property type="entry name" value="Eco57I"/>
    <property type="match status" value="1"/>
</dbReference>
<evidence type="ECO:0000256" key="4">
    <source>
        <dbReference type="ARBA" id="ARBA00022691"/>
    </source>
</evidence>
<dbReference type="GO" id="GO:0003677">
    <property type="term" value="F:DNA binding"/>
    <property type="evidence" value="ECO:0007669"/>
    <property type="project" value="UniProtKB-KW"/>
</dbReference>
<keyword evidence="5" id="KW-0680">Restriction system</keyword>
<dbReference type="RefSeq" id="WP_036363320.1">
    <property type="nucleotide sequence ID" value="NZ_AOMT01000006.1"/>
</dbReference>
<dbReference type="PANTHER" id="PTHR33841:SF6">
    <property type="entry name" value="TYPE II METHYLTRANSFERASE M.HINDII"/>
    <property type="match status" value="1"/>
</dbReference>
<dbReference type="EC" id="2.1.1.72" evidence="1"/>
<dbReference type="InterPro" id="IPR011639">
    <property type="entry name" value="MethylTrfase_TaqI-like_dom"/>
</dbReference>
<keyword evidence="10" id="KW-1185">Reference proteome</keyword>
<evidence type="ECO:0000256" key="3">
    <source>
        <dbReference type="ARBA" id="ARBA00022679"/>
    </source>
</evidence>
<dbReference type="CDD" id="cd02440">
    <property type="entry name" value="AdoMet_MTases"/>
    <property type="match status" value="1"/>
</dbReference>
<dbReference type="Gene3D" id="3.40.50.150">
    <property type="entry name" value="Vaccinia Virus protein VP39"/>
    <property type="match status" value="1"/>
</dbReference>
<dbReference type="GO" id="GO:0032259">
    <property type="term" value="P:methylation"/>
    <property type="evidence" value="ECO:0007669"/>
    <property type="project" value="UniProtKB-KW"/>
</dbReference>